<name>A0AAD4L901_9AGAM</name>
<proteinExistence type="predicted"/>
<keyword evidence="4" id="KW-1185">Reference proteome</keyword>
<feature type="compositionally biased region" description="Low complexity" evidence="1">
    <location>
        <begin position="161"/>
        <end position="172"/>
    </location>
</feature>
<feature type="domain" description="DnaJ homologue subfamily C member 28 conserved" evidence="2">
    <location>
        <begin position="238"/>
        <end position="308"/>
    </location>
</feature>
<feature type="compositionally biased region" description="Pro residues" evidence="1">
    <location>
        <begin position="101"/>
        <end position="119"/>
    </location>
</feature>
<feature type="region of interest" description="Disordered" evidence="1">
    <location>
        <begin position="156"/>
        <end position="203"/>
    </location>
</feature>
<dbReference type="PANTHER" id="PTHR39394:SF1">
    <property type="entry name" value="DNAJ HOMOLOGUE SUBFAMILY C MEMBER 28 CONSERVED DOMAIN-CONTAINING PROTEIN"/>
    <property type="match status" value="1"/>
</dbReference>
<evidence type="ECO:0000313" key="3">
    <source>
        <dbReference type="EMBL" id="KAH8982418.1"/>
    </source>
</evidence>
<accession>A0AAD4L901</accession>
<sequence length="440" mass="50169">MSFPLYCISKPTWALSKSHRYLSSTARSYNVDHRASSKLFADADREGTPPRPTVLPRTAPEHPNWTGEERIEDAVLRMLVDKYKPLRTGTVQTAEEKMRRPPPTMLPISEAPPPSPPSPSRLHVYRANEPLLPAVEGHKPWLTTFKVPSHATTSIRYGQFPTSPSSSASGPSQIVGATTEQADDHQRRRERDAKKRSEITGRLTRAKESTLDYRLGIKNASSGRAQPNPVSIKGWAGLVEERIERARREGLFRSIRGRGRPLERNSEEHNPFIARDEFLMNRIVRRQGAAPPWVEVQGELEVAVAAFRTALRRSWVRRAVRVLALTHSRLSLPSLADVRALRDGEWESRERAYHDSALVEVNSLVRKYNALAPYAVRRAYYVREVELANIYDQSAEEIVREIEGRPRDSRMIAESETTPGGDVRVLKLRNLFWQWIRRRT</sequence>
<protein>
    <recommendedName>
        <fullName evidence="2">DnaJ homologue subfamily C member 28 conserved domain-containing protein</fullName>
    </recommendedName>
</protein>
<gene>
    <name evidence="3" type="ORF">EDB92DRAFT_1804643</name>
</gene>
<dbReference type="AlphaFoldDB" id="A0AAD4L901"/>
<dbReference type="InterPro" id="IPR018961">
    <property type="entry name" value="DnaJ_homolog_subfam-C_membr-28"/>
</dbReference>
<dbReference type="EMBL" id="JAKELL010000100">
    <property type="protein sequence ID" value="KAH8982418.1"/>
    <property type="molecule type" value="Genomic_DNA"/>
</dbReference>
<dbReference type="PANTHER" id="PTHR39394">
    <property type="entry name" value="YALI0E31793P"/>
    <property type="match status" value="1"/>
</dbReference>
<dbReference type="Proteomes" id="UP001201163">
    <property type="component" value="Unassembled WGS sequence"/>
</dbReference>
<feature type="region of interest" description="Disordered" evidence="1">
    <location>
        <begin position="94"/>
        <end position="122"/>
    </location>
</feature>
<feature type="region of interest" description="Disordered" evidence="1">
    <location>
        <begin position="40"/>
        <end position="65"/>
    </location>
</feature>
<comment type="caution">
    <text evidence="3">The sequence shown here is derived from an EMBL/GenBank/DDBJ whole genome shotgun (WGS) entry which is preliminary data.</text>
</comment>
<reference evidence="3" key="1">
    <citation type="submission" date="2022-01" db="EMBL/GenBank/DDBJ databases">
        <title>Comparative genomics reveals a dynamic genome evolution in the ectomycorrhizal milk-cap (Lactarius) mushrooms.</title>
        <authorList>
            <consortium name="DOE Joint Genome Institute"/>
            <person name="Lebreton A."/>
            <person name="Tang N."/>
            <person name="Kuo A."/>
            <person name="LaButti K."/>
            <person name="Drula E."/>
            <person name="Barry K."/>
            <person name="Clum A."/>
            <person name="Lipzen A."/>
            <person name="Mousain D."/>
            <person name="Ng V."/>
            <person name="Wang R."/>
            <person name="Wang X."/>
            <person name="Dai Y."/>
            <person name="Henrissat B."/>
            <person name="Grigoriev I.V."/>
            <person name="Guerin-Laguette A."/>
            <person name="Yu F."/>
            <person name="Martin F.M."/>
        </authorList>
    </citation>
    <scope>NUCLEOTIDE SEQUENCE</scope>
    <source>
        <strain evidence="3">QP</strain>
    </source>
</reference>
<evidence type="ECO:0000259" key="2">
    <source>
        <dbReference type="Pfam" id="PF09350"/>
    </source>
</evidence>
<feature type="compositionally biased region" description="Basic and acidic residues" evidence="1">
    <location>
        <begin position="182"/>
        <end position="203"/>
    </location>
</feature>
<evidence type="ECO:0000256" key="1">
    <source>
        <dbReference type="SAM" id="MobiDB-lite"/>
    </source>
</evidence>
<organism evidence="3 4">
    <name type="scientific">Lactarius akahatsu</name>
    <dbReference type="NCBI Taxonomy" id="416441"/>
    <lineage>
        <taxon>Eukaryota</taxon>
        <taxon>Fungi</taxon>
        <taxon>Dikarya</taxon>
        <taxon>Basidiomycota</taxon>
        <taxon>Agaricomycotina</taxon>
        <taxon>Agaricomycetes</taxon>
        <taxon>Russulales</taxon>
        <taxon>Russulaceae</taxon>
        <taxon>Lactarius</taxon>
    </lineage>
</organism>
<evidence type="ECO:0000313" key="4">
    <source>
        <dbReference type="Proteomes" id="UP001201163"/>
    </source>
</evidence>
<dbReference type="Pfam" id="PF09350">
    <property type="entry name" value="DJC28_CD"/>
    <property type="match status" value="1"/>
</dbReference>